<gene>
    <name evidence="1" type="ORF">COT64_03605</name>
</gene>
<evidence type="ECO:0000313" key="1">
    <source>
        <dbReference type="EMBL" id="PIS14253.1"/>
    </source>
</evidence>
<sequence length="145" mass="16792">MEKQEGINRHPQEKEIKEGVAELVIKERMDELLELIEIGFFEVGNRYGVEQFFPDPTEWDSLKEKEQQDFLKALGSYLDVDLLNITNDKVVRSYKEPGVSGQPSESGADVRVLITKLPELEIHVMEYKNPKLGVRYDLVRKEVNK</sequence>
<name>A0A2H0WNN7_9BACT</name>
<dbReference type="EMBL" id="PEZI01000075">
    <property type="protein sequence ID" value="PIS14253.1"/>
    <property type="molecule type" value="Genomic_DNA"/>
</dbReference>
<dbReference type="Proteomes" id="UP000230775">
    <property type="component" value="Unassembled WGS sequence"/>
</dbReference>
<proteinExistence type="predicted"/>
<protein>
    <submittedName>
        <fullName evidence="1">Uncharacterized protein</fullName>
    </submittedName>
</protein>
<dbReference type="AlphaFoldDB" id="A0A2H0WNN7"/>
<evidence type="ECO:0000313" key="2">
    <source>
        <dbReference type="Proteomes" id="UP000230775"/>
    </source>
</evidence>
<reference evidence="2" key="1">
    <citation type="submission" date="2017-09" db="EMBL/GenBank/DDBJ databases">
        <title>Depth-based differentiation of microbial function through sediment-hosted aquifers and enrichment of novel symbionts in the deep terrestrial subsurface.</title>
        <authorList>
            <person name="Probst A.J."/>
            <person name="Ladd B."/>
            <person name="Jarett J.K."/>
            <person name="Geller-Mcgrath D.E."/>
            <person name="Sieber C.M.K."/>
            <person name="Emerson J.B."/>
            <person name="Anantharaman K."/>
            <person name="Thomas B.C."/>
            <person name="Malmstrom R."/>
            <person name="Stieglmeier M."/>
            <person name="Klingl A."/>
            <person name="Woyke T."/>
            <person name="Ryan C.M."/>
            <person name="Banfield J.F."/>
        </authorList>
    </citation>
    <scope>NUCLEOTIDE SEQUENCE [LARGE SCALE GENOMIC DNA]</scope>
</reference>
<organism evidence="1 2">
    <name type="scientific">Candidatus Shapirobacteria bacterium CG09_land_8_20_14_0_10_39_12</name>
    <dbReference type="NCBI Taxonomy" id="1974885"/>
    <lineage>
        <taxon>Bacteria</taxon>
        <taxon>Candidatus Shapironibacteriota</taxon>
    </lineage>
</organism>
<comment type="caution">
    <text evidence="1">The sequence shown here is derived from an EMBL/GenBank/DDBJ whole genome shotgun (WGS) entry which is preliminary data.</text>
</comment>
<accession>A0A2H0WNN7</accession>